<dbReference type="AlphaFoldDB" id="A0A9D2B8G5"/>
<reference evidence="2" key="2">
    <citation type="submission" date="2021-04" db="EMBL/GenBank/DDBJ databases">
        <authorList>
            <person name="Gilroy R."/>
        </authorList>
    </citation>
    <scope>NUCLEOTIDE SEQUENCE</scope>
    <source>
        <strain evidence="2">CHK188-5543</strain>
    </source>
</reference>
<name>A0A9D2B8G5_9FIRM</name>
<dbReference type="Gene3D" id="3.40.50.450">
    <property type="match status" value="1"/>
</dbReference>
<dbReference type="Pfam" id="PF10686">
    <property type="entry name" value="YAcAr"/>
    <property type="match status" value="1"/>
</dbReference>
<protein>
    <submittedName>
        <fullName evidence="2">DUF2493 domain-containing protein</fullName>
    </submittedName>
</protein>
<gene>
    <name evidence="2" type="ORF">H9736_07780</name>
</gene>
<reference evidence="2" key="1">
    <citation type="journal article" date="2021" name="PeerJ">
        <title>Extensive microbial diversity within the chicken gut microbiome revealed by metagenomics and culture.</title>
        <authorList>
            <person name="Gilroy R."/>
            <person name="Ravi A."/>
            <person name="Getino M."/>
            <person name="Pursley I."/>
            <person name="Horton D.L."/>
            <person name="Alikhan N.F."/>
            <person name="Baker D."/>
            <person name="Gharbi K."/>
            <person name="Hall N."/>
            <person name="Watson M."/>
            <person name="Adriaenssens E.M."/>
            <person name="Foster-Nyarko E."/>
            <person name="Jarju S."/>
            <person name="Secka A."/>
            <person name="Antonio M."/>
            <person name="Oren A."/>
            <person name="Chaudhuri R.R."/>
            <person name="La Ragione R."/>
            <person name="Hildebrand F."/>
            <person name="Pallen M.J."/>
        </authorList>
    </citation>
    <scope>NUCLEOTIDE SEQUENCE</scope>
    <source>
        <strain evidence="2">CHK188-5543</strain>
    </source>
</reference>
<dbReference type="InterPro" id="IPR019627">
    <property type="entry name" value="YAcAr"/>
</dbReference>
<evidence type="ECO:0000259" key="1">
    <source>
        <dbReference type="Pfam" id="PF10686"/>
    </source>
</evidence>
<feature type="domain" description="YspA cpYpsA-related SLOG" evidence="1">
    <location>
        <begin position="20"/>
        <end position="60"/>
    </location>
</feature>
<dbReference type="EMBL" id="DXES01000167">
    <property type="protein sequence ID" value="HIX66132.1"/>
    <property type="molecule type" value="Genomic_DNA"/>
</dbReference>
<comment type="caution">
    <text evidence="2">The sequence shown here is derived from an EMBL/GenBank/DDBJ whole genome shotgun (WGS) entry which is preliminary data.</text>
</comment>
<accession>A0A9D2B8G5</accession>
<proteinExistence type="predicted"/>
<organism evidence="2 3">
    <name type="scientific">Candidatus Anaerotruncus excrementipullorum</name>
    <dbReference type="NCBI Taxonomy" id="2838465"/>
    <lineage>
        <taxon>Bacteria</taxon>
        <taxon>Bacillati</taxon>
        <taxon>Bacillota</taxon>
        <taxon>Clostridia</taxon>
        <taxon>Eubacteriales</taxon>
        <taxon>Oscillospiraceae</taxon>
        <taxon>Anaerotruncus</taxon>
    </lineage>
</organism>
<dbReference type="Proteomes" id="UP000886800">
    <property type="component" value="Unassembled WGS sequence"/>
</dbReference>
<dbReference type="SUPFAM" id="SSF102405">
    <property type="entry name" value="MCP/YpsA-like"/>
    <property type="match status" value="1"/>
</dbReference>
<evidence type="ECO:0000313" key="2">
    <source>
        <dbReference type="EMBL" id="HIX66132.1"/>
    </source>
</evidence>
<evidence type="ECO:0000313" key="3">
    <source>
        <dbReference type="Proteomes" id="UP000886800"/>
    </source>
</evidence>
<sequence>MKIAVVGSRGLSVKDLAQYLPAYATELVSGGAKGIDACAREYACQTGMKLTEFLPDYRRYGRAAPLHRNLEIIAYADEVIAFWDGQSRGTRFVTGECERRGKKVTVYQWPPKIDCVQGRLCT</sequence>